<dbReference type="GO" id="GO:0010608">
    <property type="term" value="P:post-transcriptional regulation of gene expression"/>
    <property type="evidence" value="ECO:0007669"/>
    <property type="project" value="TreeGrafter"/>
</dbReference>
<dbReference type="InterPro" id="IPR033133">
    <property type="entry name" value="PUM-HD"/>
</dbReference>
<organism evidence="5 6">
    <name type="scientific">Entamoeba invadens IP1</name>
    <dbReference type="NCBI Taxonomy" id="370355"/>
    <lineage>
        <taxon>Eukaryota</taxon>
        <taxon>Amoebozoa</taxon>
        <taxon>Evosea</taxon>
        <taxon>Archamoebae</taxon>
        <taxon>Mastigamoebida</taxon>
        <taxon>Entamoebidae</taxon>
        <taxon>Entamoeba</taxon>
    </lineage>
</organism>
<dbReference type="AlphaFoldDB" id="A0A0A1UFF8"/>
<gene>
    <name evidence="5" type="ORF">EIN_430390</name>
</gene>
<dbReference type="PROSITE" id="PS50303">
    <property type="entry name" value="PUM_HD"/>
    <property type="match status" value="1"/>
</dbReference>
<feature type="region of interest" description="Disordered" evidence="3">
    <location>
        <begin position="103"/>
        <end position="198"/>
    </location>
</feature>
<dbReference type="Proteomes" id="UP000014680">
    <property type="component" value="Unassembled WGS sequence"/>
</dbReference>
<feature type="repeat" description="Pumilio" evidence="2">
    <location>
        <begin position="408"/>
        <end position="444"/>
    </location>
</feature>
<reference evidence="5 6" key="1">
    <citation type="submission" date="2012-10" db="EMBL/GenBank/DDBJ databases">
        <authorList>
            <person name="Zafar N."/>
            <person name="Inman J."/>
            <person name="Hall N."/>
            <person name="Lorenzi H."/>
            <person name="Caler E."/>
        </authorList>
    </citation>
    <scope>NUCLEOTIDE SEQUENCE [LARGE SCALE GENOMIC DNA]</scope>
    <source>
        <strain evidence="5 6">IP1</strain>
    </source>
</reference>
<name>A0A0A1UFF8_ENTIV</name>
<evidence type="ECO:0000256" key="1">
    <source>
        <dbReference type="ARBA" id="ARBA00022737"/>
    </source>
</evidence>
<evidence type="ECO:0000259" key="4">
    <source>
        <dbReference type="PROSITE" id="PS50303"/>
    </source>
</evidence>
<feature type="repeat" description="Pumilio" evidence="2">
    <location>
        <begin position="445"/>
        <end position="480"/>
    </location>
</feature>
<feature type="compositionally biased region" description="Basic and acidic residues" evidence="3">
    <location>
        <begin position="105"/>
        <end position="126"/>
    </location>
</feature>
<dbReference type="PANTHER" id="PTHR12537:SF12">
    <property type="entry name" value="MATERNAL PROTEIN PUMILIO"/>
    <property type="match status" value="1"/>
</dbReference>
<evidence type="ECO:0000313" key="6">
    <source>
        <dbReference type="Proteomes" id="UP000014680"/>
    </source>
</evidence>
<feature type="repeat" description="Pumilio" evidence="2">
    <location>
        <begin position="481"/>
        <end position="518"/>
    </location>
</feature>
<dbReference type="EMBL" id="KB206168">
    <property type="protein sequence ID" value="ELP95233.1"/>
    <property type="molecule type" value="Genomic_DNA"/>
</dbReference>
<dbReference type="SMART" id="SM00025">
    <property type="entry name" value="Pumilio"/>
    <property type="match status" value="8"/>
</dbReference>
<keyword evidence="1" id="KW-0677">Repeat</keyword>
<dbReference type="GO" id="GO:0005737">
    <property type="term" value="C:cytoplasm"/>
    <property type="evidence" value="ECO:0007669"/>
    <property type="project" value="TreeGrafter"/>
</dbReference>
<feature type="domain" description="PUM-HD" evidence="4">
    <location>
        <begin position="204"/>
        <end position="545"/>
    </location>
</feature>
<dbReference type="Pfam" id="PF00806">
    <property type="entry name" value="PUF"/>
    <property type="match status" value="8"/>
</dbReference>
<protein>
    <submittedName>
        <fullName evidence="5">Pumilio domain containing protein C4G8.03C, putative</fullName>
    </submittedName>
</protein>
<dbReference type="InterPro" id="IPR033712">
    <property type="entry name" value="Pumilio_RNA-bd"/>
</dbReference>
<dbReference type="GO" id="GO:0003730">
    <property type="term" value="F:mRNA 3'-UTR binding"/>
    <property type="evidence" value="ECO:0007669"/>
    <property type="project" value="TreeGrafter"/>
</dbReference>
<dbReference type="OMA" id="NIQEQRC"/>
<evidence type="ECO:0000256" key="3">
    <source>
        <dbReference type="SAM" id="MobiDB-lite"/>
    </source>
</evidence>
<feature type="repeat" description="Pumilio" evidence="2">
    <location>
        <begin position="301"/>
        <end position="336"/>
    </location>
</feature>
<dbReference type="InterPro" id="IPR001313">
    <property type="entry name" value="Pumilio_RNA-bd_rpt"/>
</dbReference>
<feature type="repeat" description="Pumilio" evidence="2">
    <location>
        <begin position="266"/>
        <end position="289"/>
    </location>
</feature>
<dbReference type="KEGG" id="eiv:EIN_430390"/>
<feature type="compositionally biased region" description="Low complexity" evidence="3">
    <location>
        <begin position="174"/>
        <end position="191"/>
    </location>
</feature>
<keyword evidence="6" id="KW-1185">Reference proteome</keyword>
<dbReference type="InterPro" id="IPR011989">
    <property type="entry name" value="ARM-like"/>
</dbReference>
<evidence type="ECO:0000256" key="2">
    <source>
        <dbReference type="PROSITE-ProRule" id="PRU00317"/>
    </source>
</evidence>
<dbReference type="RefSeq" id="XP_004262004.1">
    <property type="nucleotide sequence ID" value="XM_004261956.1"/>
</dbReference>
<dbReference type="VEuPathDB" id="AmoebaDB:EIN_430390"/>
<dbReference type="OrthoDB" id="668540at2759"/>
<dbReference type="CDD" id="cd07920">
    <property type="entry name" value="Pumilio"/>
    <property type="match status" value="1"/>
</dbReference>
<proteinExistence type="predicted"/>
<dbReference type="InterPro" id="IPR016024">
    <property type="entry name" value="ARM-type_fold"/>
</dbReference>
<evidence type="ECO:0000313" key="5">
    <source>
        <dbReference type="EMBL" id="ELP95233.1"/>
    </source>
</evidence>
<feature type="repeat" description="Pumilio" evidence="2">
    <location>
        <begin position="337"/>
        <end position="372"/>
    </location>
</feature>
<dbReference type="PROSITE" id="PS50302">
    <property type="entry name" value="PUM"/>
    <property type="match status" value="6"/>
</dbReference>
<feature type="compositionally biased region" description="Acidic residues" evidence="3">
    <location>
        <begin position="163"/>
        <end position="173"/>
    </location>
</feature>
<dbReference type="PANTHER" id="PTHR12537">
    <property type="entry name" value="RNA BINDING PROTEIN PUMILIO-RELATED"/>
    <property type="match status" value="1"/>
</dbReference>
<dbReference type="Gene3D" id="1.25.10.10">
    <property type="entry name" value="Leucine-rich Repeat Variant"/>
    <property type="match status" value="1"/>
</dbReference>
<sequence>MANAPQDIVQRLLFNESRSTSAPPQVDRTGASEVLTLEELEKQAYRAHPDYHILYFQQKPPDPRLPKPLFAWNLPKGYEAVLKKAYKQTFDFTNIISDLKNSNSRLKEETQKTDTGDNPNPEEHQDSSQPHNQENYAPRGEKPLDDDIDEREESDDVSSQNSSDEEESEEDNSENSNSSNNTSDNDSNVSSGEEESDENYYQNTYNTFGYPVPNYTMPFQNTYMYQMEQNAPADYVAMSKEHHGSRSVQQNIEKGTADERLTIWRAIQSHIVELSADLFANYVIQKALEFVPESRHAVPAQMKNNVLRLTLHMYGCRVVQKAVEYAAMKDRKLLFEELRGHLVQCIEDQNGNHVIQKCVEKGDRSMVMDVVKALNGIVLECCRHPYGCRVVQRVIESVDYDCVVDLLKIIEPQSLNLTEDQYGNYVVQNVLERGYDNDRHIILTKLKGNIVRLSMGKYSSNVIEKCFKHATQNERAQILEEIYVNDGIVKMMQDQFANYVVQKIIEAVNDVDREKIVEGFIKPNIALLKKVSYTKHILNLLESVYNVHL</sequence>
<dbReference type="GeneID" id="14894233"/>
<accession>A0A0A1UFF8</accession>
<feature type="compositionally biased region" description="Acidic residues" evidence="3">
    <location>
        <begin position="146"/>
        <end position="156"/>
    </location>
</feature>
<dbReference type="SUPFAM" id="SSF48371">
    <property type="entry name" value="ARM repeat"/>
    <property type="match status" value="1"/>
</dbReference>